<organism evidence="2 3">
    <name type="scientific">Vibrio crassostreae</name>
    <dbReference type="NCBI Taxonomy" id="246167"/>
    <lineage>
        <taxon>Bacteria</taxon>
        <taxon>Pseudomonadati</taxon>
        <taxon>Pseudomonadota</taxon>
        <taxon>Gammaproteobacteria</taxon>
        <taxon>Vibrionales</taxon>
        <taxon>Vibrionaceae</taxon>
        <taxon>Vibrio</taxon>
    </lineage>
</organism>
<name>A0ABM9QXS3_9VIBR</name>
<dbReference type="InterPro" id="IPR025188">
    <property type="entry name" value="DUF4113"/>
</dbReference>
<accession>A0ABM9QXS3</accession>
<evidence type="ECO:0000313" key="2">
    <source>
        <dbReference type="EMBL" id="CDT55996.1"/>
    </source>
</evidence>
<evidence type="ECO:0000259" key="1">
    <source>
        <dbReference type="Pfam" id="PF13438"/>
    </source>
</evidence>
<protein>
    <recommendedName>
        <fullName evidence="1">DUF4113 domain-containing protein</fullName>
    </recommendedName>
</protein>
<reference evidence="2 3" key="1">
    <citation type="submission" date="2014-06" db="EMBL/GenBank/DDBJ databases">
        <authorList>
            <person name="Le Roux F."/>
        </authorList>
    </citation>
    <scope>NUCLEOTIDE SEQUENCE [LARGE SCALE GENOMIC DNA]</scope>
    <source>
        <strain evidence="2 3">J5-4</strain>
    </source>
</reference>
<dbReference type="EMBL" id="CCJX01000159">
    <property type="protein sequence ID" value="CDT55996.1"/>
    <property type="molecule type" value="Genomic_DNA"/>
</dbReference>
<feature type="domain" description="DUF4113" evidence="1">
    <location>
        <begin position="20"/>
        <end position="55"/>
    </location>
</feature>
<evidence type="ECO:0000313" key="3">
    <source>
        <dbReference type="Proteomes" id="UP000049077"/>
    </source>
</evidence>
<sequence>MGLCLIQRQIDLFSEPNNLALMQTLDALNTKFGRSAIFFGARGTTQKWQMNRNSLWDQYLRRLEVYDKKFEKY</sequence>
<dbReference type="Proteomes" id="UP000049077">
    <property type="component" value="Unassembled WGS sequence"/>
</dbReference>
<dbReference type="Pfam" id="PF13438">
    <property type="entry name" value="DUF4113"/>
    <property type="match status" value="1"/>
</dbReference>
<comment type="caution">
    <text evidence="2">The sequence shown here is derived from an EMBL/GenBank/DDBJ whole genome shotgun (WGS) entry which is preliminary data.</text>
</comment>
<dbReference type="RefSeq" id="WP_048659237.1">
    <property type="nucleotide sequence ID" value="NZ_CAWMFL010000118.1"/>
</dbReference>
<keyword evidence="3" id="KW-1185">Reference proteome</keyword>
<gene>
    <name evidence="2" type="ORF">VCR4J5_710019</name>
</gene>
<proteinExistence type="predicted"/>